<dbReference type="EMBL" id="JANKHG010000014">
    <property type="protein sequence ID" value="MCR2745688.1"/>
    <property type="molecule type" value="Genomic_DNA"/>
</dbReference>
<dbReference type="InterPro" id="IPR014094">
    <property type="entry name" value="LpoB"/>
</dbReference>
<evidence type="ECO:0000313" key="4">
    <source>
        <dbReference type="Proteomes" id="UP001165267"/>
    </source>
</evidence>
<dbReference type="PROSITE" id="PS51257">
    <property type="entry name" value="PROKAR_LIPOPROTEIN"/>
    <property type="match status" value="1"/>
</dbReference>
<dbReference type="Gene3D" id="3.40.50.10610">
    <property type="entry name" value="ABC-type transport auxiliary lipoprotein component"/>
    <property type="match status" value="1"/>
</dbReference>
<feature type="chain" id="PRO_5046388634" description="Penicillin-binding protein activator LpoB" evidence="2">
    <location>
        <begin position="27"/>
        <end position="202"/>
    </location>
</feature>
<sequence length="202" mass="22337">MLSKIRLQTLALPLALSLLASGCAVTNPIVGDGSVQYGDSKAVETVSNEFGSTDLQTIAESMSRSLTQFSATAYKDRPLVTVAEVKNKTSEYIDTRSITDSIKTQVIKGGTMRFVTDINQMQNQTDELARQNQSGLYKKSTTAKTGQMQGAKYRVEGSITSIVKRSGDIKDVYYKFTLQMFDIESGVTEWMDEREIRKTSSK</sequence>
<reference evidence="3" key="1">
    <citation type="submission" date="2022-07" db="EMBL/GenBank/DDBJ databases">
        <authorList>
            <person name="Xamxidin M."/>
        </authorList>
    </citation>
    <scope>NUCLEOTIDE SEQUENCE</scope>
    <source>
        <strain evidence="3">YS8-69</strain>
    </source>
</reference>
<gene>
    <name evidence="3" type="primary">lpoB</name>
    <name evidence="3" type="ORF">NSP04_03405</name>
</gene>
<dbReference type="Pfam" id="PF13036">
    <property type="entry name" value="LpoB"/>
    <property type="match status" value="1"/>
</dbReference>
<organism evidence="3 4">
    <name type="scientific">Limnobacter parvus</name>
    <dbReference type="NCBI Taxonomy" id="2939690"/>
    <lineage>
        <taxon>Bacteria</taxon>
        <taxon>Pseudomonadati</taxon>
        <taxon>Pseudomonadota</taxon>
        <taxon>Betaproteobacteria</taxon>
        <taxon>Burkholderiales</taxon>
        <taxon>Burkholderiaceae</taxon>
        <taxon>Limnobacter</taxon>
    </lineage>
</organism>
<proteinExistence type="predicted"/>
<comment type="caution">
    <text evidence="3">The sequence shown here is derived from an EMBL/GenBank/DDBJ whole genome shotgun (WGS) entry which is preliminary data.</text>
</comment>
<evidence type="ECO:0000256" key="1">
    <source>
        <dbReference type="NCBIfam" id="TIGR02722"/>
    </source>
</evidence>
<dbReference type="PANTHER" id="PTHR40593">
    <property type="entry name" value="PENICILLIN-BINDING PROTEIN ACTIVATOR LPOB"/>
    <property type="match status" value="1"/>
</dbReference>
<accession>A0ABT1XEJ4</accession>
<evidence type="ECO:0000313" key="3">
    <source>
        <dbReference type="EMBL" id="MCR2745688.1"/>
    </source>
</evidence>
<dbReference type="NCBIfam" id="TIGR02722">
    <property type="entry name" value="lp"/>
    <property type="match status" value="1"/>
</dbReference>
<protein>
    <recommendedName>
        <fullName evidence="1">Penicillin-binding protein activator LpoB</fullName>
    </recommendedName>
</protein>
<keyword evidence="2" id="KW-0732">Signal</keyword>
<dbReference type="PANTHER" id="PTHR40593:SF1">
    <property type="entry name" value="PENICILLIN-BINDING PROTEIN ACTIVATOR LPOB"/>
    <property type="match status" value="1"/>
</dbReference>
<feature type="signal peptide" evidence="2">
    <location>
        <begin position="1"/>
        <end position="26"/>
    </location>
</feature>
<dbReference type="Proteomes" id="UP001165267">
    <property type="component" value="Unassembled WGS sequence"/>
</dbReference>
<keyword evidence="4" id="KW-1185">Reference proteome</keyword>
<name>A0ABT1XEJ4_9BURK</name>
<evidence type="ECO:0000256" key="2">
    <source>
        <dbReference type="SAM" id="SignalP"/>
    </source>
</evidence>